<evidence type="ECO:0000256" key="1">
    <source>
        <dbReference type="HAMAP-Rule" id="MF_00815"/>
    </source>
</evidence>
<reference evidence="2 3" key="1">
    <citation type="submission" date="2021-06" db="EMBL/GenBank/DDBJ databases">
        <authorList>
            <person name="Sun Q."/>
            <person name="Li D."/>
        </authorList>
    </citation>
    <scope>NUCLEOTIDE SEQUENCE [LARGE SCALE GENOMIC DNA]</scope>
    <source>
        <strain evidence="2 3">MSJd-7</strain>
    </source>
</reference>
<keyword evidence="1" id="KW-0375">Hydrogen ion transport</keyword>
<keyword evidence="1" id="KW-0406">Ion transport</keyword>
<organism evidence="2 3">
    <name type="scientific">Butyricicoccus intestinisimiae</name>
    <dbReference type="NCBI Taxonomy" id="2841509"/>
    <lineage>
        <taxon>Bacteria</taxon>
        <taxon>Bacillati</taxon>
        <taxon>Bacillota</taxon>
        <taxon>Clostridia</taxon>
        <taxon>Eubacteriales</taxon>
        <taxon>Butyricicoccaceae</taxon>
        <taxon>Butyricicoccus</taxon>
    </lineage>
</organism>
<sequence length="326" mass="37192">MAGIKEIRTRIDSVQQTLKITNAMYLISSSKLRKARQQLNNVQPYFTKITSTIADILHHTPEMEHIYFDKRPDVAEHKVGYIVITGDKGLAGAYNHNVLHLAEEQIAKTPNSTLFVIGQVGRVYFAERGMRIDGEFMYTAQDPNIPRARDITELFIKLFRENQLDEVYIVYTEMITPMRLEPKMQKLLPLDIDAFPWSPRPGEDEPYHQTVTYVPSADKVLSQIVPGYVKGVLFGAMVESFCSEQNARMTAMDSSTNNARDMLKELSLRYNRARQAAITQEITEIVGGAQTQKAERPPLRREKPARVVRFLADGSRAQKARNESWN</sequence>
<proteinExistence type="inferred from homology"/>
<comment type="subunit">
    <text evidence="1">F-type ATPases have 2 components, CF(1) - the catalytic core - and CF(0) - the membrane proton channel. CF(1) has five subunits: alpha(3), beta(3), gamma(1), delta(1), epsilon(1). CF(0) has three main subunits: a, b and c.</text>
</comment>
<keyword evidence="1" id="KW-0472">Membrane</keyword>
<keyword evidence="1" id="KW-0813">Transport</keyword>
<comment type="subcellular location">
    <subcellularLocation>
        <location evidence="1">Cell membrane</location>
        <topology evidence="1">Peripheral membrane protein</topology>
    </subcellularLocation>
</comment>
<dbReference type="PANTHER" id="PTHR11693">
    <property type="entry name" value="ATP SYNTHASE GAMMA CHAIN"/>
    <property type="match status" value="1"/>
</dbReference>
<dbReference type="EMBL" id="JAHLQI010000006">
    <property type="protein sequence ID" value="MBU5491160.1"/>
    <property type="molecule type" value="Genomic_DNA"/>
</dbReference>
<comment type="function">
    <text evidence="1">Produces ATP from ADP in the presence of a proton gradient across the membrane. The gamma chain is believed to be important in regulating ATPase activity and the flow of protons through the CF(0) complex.</text>
</comment>
<dbReference type="CDD" id="cd12151">
    <property type="entry name" value="F1-ATPase_gamma"/>
    <property type="match status" value="1"/>
</dbReference>
<dbReference type="PANTHER" id="PTHR11693:SF22">
    <property type="entry name" value="ATP SYNTHASE SUBUNIT GAMMA, MITOCHONDRIAL"/>
    <property type="match status" value="1"/>
</dbReference>
<dbReference type="Pfam" id="PF00231">
    <property type="entry name" value="ATP-synt"/>
    <property type="match status" value="1"/>
</dbReference>
<keyword evidence="3" id="KW-1185">Reference proteome</keyword>
<protein>
    <recommendedName>
        <fullName evidence="1">ATP synthase gamma chain</fullName>
    </recommendedName>
    <alternativeName>
        <fullName evidence="1">ATP synthase F1 sector gamma subunit</fullName>
    </alternativeName>
    <alternativeName>
        <fullName evidence="1">F-ATPase gamma subunit</fullName>
    </alternativeName>
</protein>
<evidence type="ECO:0000313" key="3">
    <source>
        <dbReference type="Proteomes" id="UP000783588"/>
    </source>
</evidence>
<keyword evidence="1" id="KW-1003">Cell membrane</keyword>
<dbReference type="RefSeq" id="WP_216470873.1">
    <property type="nucleotide sequence ID" value="NZ_JAHLQI010000006.1"/>
</dbReference>
<comment type="caution">
    <text evidence="2">The sequence shown here is derived from an EMBL/GenBank/DDBJ whole genome shotgun (WGS) entry which is preliminary data.</text>
</comment>
<keyword evidence="1" id="KW-0066">ATP synthesis</keyword>
<dbReference type="InterPro" id="IPR000131">
    <property type="entry name" value="ATP_synth_F1_gsu"/>
</dbReference>
<dbReference type="HAMAP" id="MF_00815">
    <property type="entry name" value="ATP_synth_gamma_bact"/>
    <property type="match status" value="1"/>
</dbReference>
<comment type="similarity">
    <text evidence="1">Belongs to the ATPase gamma chain family.</text>
</comment>
<keyword evidence="1" id="KW-0139">CF(1)</keyword>
<evidence type="ECO:0000313" key="2">
    <source>
        <dbReference type="EMBL" id="MBU5491160.1"/>
    </source>
</evidence>
<accession>A0ABS6ETZ8</accession>
<name>A0ABS6ETZ8_9FIRM</name>
<dbReference type="Proteomes" id="UP000783588">
    <property type="component" value="Unassembled WGS sequence"/>
</dbReference>
<dbReference type="NCBIfam" id="TIGR01146">
    <property type="entry name" value="ATPsyn_F1gamma"/>
    <property type="match status" value="1"/>
</dbReference>
<gene>
    <name evidence="1 2" type="primary">atpG</name>
    <name evidence="2" type="ORF">KQI75_11135</name>
</gene>